<evidence type="ECO:0000256" key="1">
    <source>
        <dbReference type="ARBA" id="ARBA00004651"/>
    </source>
</evidence>
<dbReference type="GO" id="GO:0030253">
    <property type="term" value="P:protein secretion by the type I secretion system"/>
    <property type="evidence" value="ECO:0007669"/>
    <property type="project" value="InterPro"/>
</dbReference>
<dbReference type="Gene3D" id="1.20.1560.10">
    <property type="entry name" value="ABC transporter type 1, transmembrane domain"/>
    <property type="match status" value="1"/>
</dbReference>
<keyword evidence="2 7" id="KW-0812">Transmembrane</keyword>
<dbReference type="GO" id="GO:0034040">
    <property type="term" value="F:ATPase-coupled lipid transmembrane transporter activity"/>
    <property type="evidence" value="ECO:0007669"/>
    <property type="project" value="TreeGrafter"/>
</dbReference>
<evidence type="ECO:0000256" key="2">
    <source>
        <dbReference type="ARBA" id="ARBA00022692"/>
    </source>
</evidence>
<dbReference type="InterPro" id="IPR011527">
    <property type="entry name" value="ABC1_TM_dom"/>
</dbReference>
<gene>
    <name evidence="10" type="ORF">FHS72_002646</name>
</gene>
<dbReference type="PANTHER" id="PTHR24221:SF248">
    <property type="entry name" value="ABC TRANSPORTER TRANSMEMBRANE REGION"/>
    <property type="match status" value="1"/>
</dbReference>
<feature type="transmembrane region" description="Helical" evidence="7">
    <location>
        <begin position="148"/>
        <end position="176"/>
    </location>
</feature>
<dbReference type="InterPro" id="IPR039421">
    <property type="entry name" value="Type_1_exporter"/>
</dbReference>
<keyword evidence="3" id="KW-0547">Nucleotide-binding</keyword>
<dbReference type="SMART" id="SM00382">
    <property type="entry name" value="AAA"/>
    <property type="match status" value="1"/>
</dbReference>
<keyword evidence="5 7" id="KW-1133">Transmembrane helix</keyword>
<dbReference type="InterPro" id="IPR017871">
    <property type="entry name" value="ABC_transporter-like_CS"/>
</dbReference>
<organism evidence="10 11">
    <name type="scientific">Yoonia ponticola</name>
    <dbReference type="NCBI Taxonomy" id="1524255"/>
    <lineage>
        <taxon>Bacteria</taxon>
        <taxon>Pseudomonadati</taxon>
        <taxon>Pseudomonadota</taxon>
        <taxon>Alphaproteobacteria</taxon>
        <taxon>Rhodobacterales</taxon>
        <taxon>Paracoccaceae</taxon>
        <taxon>Yoonia</taxon>
    </lineage>
</organism>
<dbReference type="Pfam" id="PF00005">
    <property type="entry name" value="ABC_tran"/>
    <property type="match status" value="1"/>
</dbReference>
<keyword evidence="4 10" id="KW-0067">ATP-binding</keyword>
<dbReference type="Gene3D" id="3.40.50.300">
    <property type="entry name" value="P-loop containing nucleotide triphosphate hydrolases"/>
    <property type="match status" value="1"/>
</dbReference>
<dbReference type="GO" id="GO:0016887">
    <property type="term" value="F:ATP hydrolysis activity"/>
    <property type="evidence" value="ECO:0007669"/>
    <property type="project" value="InterPro"/>
</dbReference>
<comment type="caution">
    <text evidence="10">The sequence shown here is derived from an EMBL/GenBank/DDBJ whole genome shotgun (WGS) entry which is preliminary data.</text>
</comment>
<evidence type="ECO:0000259" key="9">
    <source>
        <dbReference type="PROSITE" id="PS50929"/>
    </source>
</evidence>
<dbReference type="PROSITE" id="PS50893">
    <property type="entry name" value="ABC_TRANSPORTER_2"/>
    <property type="match status" value="1"/>
</dbReference>
<dbReference type="PROSITE" id="PS50929">
    <property type="entry name" value="ABC_TM1F"/>
    <property type="match status" value="1"/>
</dbReference>
<dbReference type="EMBL" id="JACIJM010000007">
    <property type="protein sequence ID" value="MBB5723010.1"/>
    <property type="molecule type" value="Genomic_DNA"/>
</dbReference>
<dbReference type="GO" id="GO:0005886">
    <property type="term" value="C:plasma membrane"/>
    <property type="evidence" value="ECO:0007669"/>
    <property type="project" value="UniProtKB-SubCell"/>
</dbReference>
<dbReference type="GO" id="GO:0140359">
    <property type="term" value="F:ABC-type transporter activity"/>
    <property type="evidence" value="ECO:0007669"/>
    <property type="project" value="InterPro"/>
</dbReference>
<keyword evidence="6 7" id="KW-0472">Membrane</keyword>
<feature type="transmembrane region" description="Helical" evidence="7">
    <location>
        <begin position="58"/>
        <end position="78"/>
    </location>
</feature>
<accession>A0A7W9F0A5</accession>
<dbReference type="AlphaFoldDB" id="A0A7W9F0A5"/>
<feature type="domain" description="ABC transporter" evidence="8">
    <location>
        <begin position="334"/>
        <end position="570"/>
    </location>
</feature>
<evidence type="ECO:0000256" key="3">
    <source>
        <dbReference type="ARBA" id="ARBA00022741"/>
    </source>
</evidence>
<dbReference type="InterPro" id="IPR036640">
    <property type="entry name" value="ABC1_TM_sf"/>
</dbReference>
<dbReference type="PROSITE" id="PS00211">
    <property type="entry name" value="ABC_TRANSPORTER_1"/>
    <property type="match status" value="1"/>
</dbReference>
<evidence type="ECO:0000256" key="4">
    <source>
        <dbReference type="ARBA" id="ARBA00022840"/>
    </source>
</evidence>
<evidence type="ECO:0000256" key="5">
    <source>
        <dbReference type="ARBA" id="ARBA00022989"/>
    </source>
</evidence>
<evidence type="ECO:0000256" key="6">
    <source>
        <dbReference type="ARBA" id="ARBA00023136"/>
    </source>
</evidence>
<dbReference type="InterPro" id="IPR010128">
    <property type="entry name" value="ATPase_T1SS_PrtD-like"/>
</dbReference>
<reference evidence="10 11" key="1">
    <citation type="submission" date="2020-08" db="EMBL/GenBank/DDBJ databases">
        <title>Genomic Encyclopedia of Type Strains, Phase IV (KMG-IV): sequencing the most valuable type-strain genomes for metagenomic binning, comparative biology and taxonomic classification.</title>
        <authorList>
            <person name="Goeker M."/>
        </authorList>
    </citation>
    <scope>NUCLEOTIDE SEQUENCE [LARGE SCALE GENOMIC DNA]</scope>
    <source>
        <strain evidence="10 11">DSM 101064</strain>
    </source>
</reference>
<dbReference type="GO" id="GO:0005524">
    <property type="term" value="F:ATP binding"/>
    <property type="evidence" value="ECO:0007669"/>
    <property type="project" value="UniProtKB-KW"/>
</dbReference>
<name>A0A7W9F0A5_9RHOB</name>
<dbReference type="RefSeq" id="WP_183529822.1">
    <property type="nucleotide sequence ID" value="NZ_JACIJM010000007.1"/>
</dbReference>
<dbReference type="PANTHER" id="PTHR24221">
    <property type="entry name" value="ATP-BINDING CASSETTE SUB-FAMILY B"/>
    <property type="match status" value="1"/>
</dbReference>
<feature type="transmembrane region" description="Helical" evidence="7">
    <location>
        <begin position="23"/>
        <end position="46"/>
    </location>
</feature>
<dbReference type="NCBIfam" id="TIGR01842">
    <property type="entry name" value="type_I_sec_PrtD"/>
    <property type="match status" value="1"/>
</dbReference>
<feature type="domain" description="ABC transmembrane type-1" evidence="9">
    <location>
        <begin position="25"/>
        <end position="303"/>
    </location>
</feature>
<evidence type="ECO:0000256" key="7">
    <source>
        <dbReference type="SAM" id="Phobius"/>
    </source>
</evidence>
<evidence type="ECO:0000313" key="10">
    <source>
        <dbReference type="EMBL" id="MBB5723010.1"/>
    </source>
</evidence>
<dbReference type="Proteomes" id="UP000535415">
    <property type="component" value="Unassembled WGS sequence"/>
</dbReference>
<dbReference type="InterPro" id="IPR003439">
    <property type="entry name" value="ABC_transporter-like_ATP-bd"/>
</dbReference>
<evidence type="ECO:0000313" key="11">
    <source>
        <dbReference type="Proteomes" id="UP000535415"/>
    </source>
</evidence>
<proteinExistence type="predicted"/>
<dbReference type="InterPro" id="IPR003593">
    <property type="entry name" value="AAA+_ATPase"/>
</dbReference>
<keyword evidence="11" id="KW-1185">Reference proteome</keyword>
<comment type="subcellular location">
    <subcellularLocation>
        <location evidence="1">Cell membrane</location>
        <topology evidence="1">Multi-pass membrane protein</topology>
    </subcellularLocation>
</comment>
<dbReference type="GO" id="GO:0030256">
    <property type="term" value="C:type I protein secretion system complex"/>
    <property type="evidence" value="ECO:0007669"/>
    <property type="project" value="InterPro"/>
</dbReference>
<dbReference type="InterPro" id="IPR027417">
    <property type="entry name" value="P-loop_NTPase"/>
</dbReference>
<dbReference type="SUPFAM" id="SSF90123">
    <property type="entry name" value="ABC transporter transmembrane region"/>
    <property type="match status" value="1"/>
</dbReference>
<dbReference type="SUPFAM" id="SSF52540">
    <property type="entry name" value="P-loop containing nucleoside triphosphate hydrolases"/>
    <property type="match status" value="1"/>
</dbReference>
<dbReference type="Pfam" id="PF00664">
    <property type="entry name" value="ABC_membrane"/>
    <property type="match status" value="1"/>
</dbReference>
<evidence type="ECO:0000259" key="8">
    <source>
        <dbReference type="PROSITE" id="PS50893"/>
    </source>
</evidence>
<sequence length="579" mass="62360">MVDKLTAQGRAELTNTRKQSRGLYWMVAVFSFFVNMLMLTGPLYMLNVYDRVLGSRSLETLIALSVLVAFLYGMMGIMDYVRGRIMARVGARFQAGMDRRVFAAVLKASTINKARNEAATGLRDLESVQRLITSPALMAVFDLPWTPLFFLGIFIFHPLMGLLGIVGGVILIAVAITNQLTTRKPLQKANAATFQSETMGAQIRQESEMVHALGMRDAAFSRWQIARAQSLDATIAAADGAGTFSAMTKTFRLFLQSAMLGLGAYLVLRGELTPGAMIAGSILLGRALAPIELIVGQFATFQKGREGWKNLSTLLGNVPEDDARTTLPQPAARIIADQVTVVPPGEQTASLRMISFAVQPGQAVGVIGTSGSGKTTLARALTGVWRPAGGKIRLDGAALDQYNPDVLGQHIGYLPQRVQLFDGTIKENIARMSMQPDDAAVVAAAKKAAAHEMILNLPDGYDTRVTSNGGRLSGGQIQRVGLARAMYGNPVVLVLDEPNSNLDNEGSNALNNAIRLCKEEGKIVFIMAHRPNAIQECDLLLVIENGARRAFGPKDQVLQEMVKNADQIKQTSGKGAGVS</sequence>
<protein>
    <submittedName>
        <fullName evidence="10">ATP-binding cassette subfamily C protein</fullName>
    </submittedName>
</protein>